<dbReference type="EMBL" id="MN739352">
    <property type="protein sequence ID" value="QHT00129.1"/>
    <property type="molecule type" value="Genomic_DNA"/>
</dbReference>
<reference evidence="1" key="1">
    <citation type="journal article" date="2020" name="Nature">
        <title>Giant virus diversity and host interactions through global metagenomics.</title>
        <authorList>
            <person name="Schulz F."/>
            <person name="Roux S."/>
            <person name="Paez-Espino D."/>
            <person name="Jungbluth S."/>
            <person name="Walsh D.A."/>
            <person name="Denef V.J."/>
            <person name="McMahon K.D."/>
            <person name="Konstantinidis K.T."/>
            <person name="Eloe-Fadrosh E.A."/>
            <person name="Kyrpides N.C."/>
            <person name="Woyke T."/>
        </authorList>
    </citation>
    <scope>NUCLEOTIDE SEQUENCE</scope>
    <source>
        <strain evidence="1">GVMAG-M-3300020192-26</strain>
    </source>
</reference>
<proteinExistence type="predicted"/>
<protein>
    <submittedName>
        <fullName evidence="1">Uncharacterized protein</fullName>
    </submittedName>
</protein>
<organism evidence="1">
    <name type="scientific">viral metagenome</name>
    <dbReference type="NCBI Taxonomy" id="1070528"/>
    <lineage>
        <taxon>unclassified sequences</taxon>
        <taxon>metagenomes</taxon>
        <taxon>organismal metagenomes</taxon>
    </lineage>
</organism>
<sequence>MSNAMLQQRVVFAEDLHVIFNKSLKVKRKAAAKDHICGRFSYHIQWIIESQMQCCCEGSYLRVILNVEYNVAIRITFGVLHNIFIVKIF</sequence>
<dbReference type="AlphaFoldDB" id="A0A6C0C8Z3"/>
<evidence type="ECO:0000313" key="1">
    <source>
        <dbReference type="EMBL" id="QHT00129.1"/>
    </source>
</evidence>
<accession>A0A6C0C8Z3</accession>
<name>A0A6C0C8Z3_9ZZZZ</name>